<accession>A0A7S1ZS28</accession>
<keyword evidence="4" id="KW-0256">Endoplasmic reticulum</keyword>
<evidence type="ECO:0000259" key="7">
    <source>
        <dbReference type="SMART" id="SM01117"/>
    </source>
</evidence>
<dbReference type="EMBL" id="HBGO01024267">
    <property type="protein sequence ID" value="CAD9347234.1"/>
    <property type="molecule type" value="Transcribed_RNA"/>
</dbReference>
<dbReference type="InterPro" id="IPR050577">
    <property type="entry name" value="MAPR/NEUFC/NENF-like"/>
</dbReference>
<protein>
    <recommendedName>
        <fullName evidence="7">Cytochrome b5 heme-binding domain-containing protein</fullName>
    </recommendedName>
</protein>
<gene>
    <name evidence="8" type="ORF">OSIN01602_LOCUS13946</name>
</gene>
<comment type="similarity">
    <text evidence="6">Belongs to the cytochrome b5 family. MAPR subfamily.</text>
</comment>
<dbReference type="InterPro" id="IPR036400">
    <property type="entry name" value="Cyt_B5-like_heme/steroid_sf"/>
</dbReference>
<dbReference type="GO" id="GO:0046872">
    <property type="term" value="F:metal ion binding"/>
    <property type="evidence" value="ECO:0007669"/>
    <property type="project" value="UniProtKB-KW"/>
</dbReference>
<keyword evidence="5" id="KW-0408">Iron</keyword>
<dbReference type="SMART" id="SM01117">
    <property type="entry name" value="Cyt-b5"/>
    <property type="match status" value="2"/>
</dbReference>
<sequence>MQRRTDDDQVDEPDPLNNFTSVQLLHFDGGEDSVGKKKGEKPVYLSVKGVVYDASKGRHLYGPGGPFEVYAGRECGAALARGSLDQSDLDNISCDDLSMNEQTELEGWVERLKSSLCYPVLGRLIPGDALPSEDRVVSKEELAQYDGKIQDIPEGYAAAPIYLAAKGKVYDMSFGGVSFYGKGGAYNCFAGKDASRALAKMSLDPADTENTSTSDLSEKEIKVLNDWVKTFEERKKYPCVGRLGE</sequence>
<dbReference type="InterPro" id="IPR001199">
    <property type="entry name" value="Cyt_B5-like_heme/steroid-bd"/>
</dbReference>
<organism evidence="8">
    <name type="scientific">Trieres chinensis</name>
    <name type="common">Marine centric diatom</name>
    <name type="synonym">Odontella sinensis</name>
    <dbReference type="NCBI Taxonomy" id="1514140"/>
    <lineage>
        <taxon>Eukaryota</taxon>
        <taxon>Sar</taxon>
        <taxon>Stramenopiles</taxon>
        <taxon>Ochrophyta</taxon>
        <taxon>Bacillariophyta</taxon>
        <taxon>Mediophyceae</taxon>
        <taxon>Biddulphiophycidae</taxon>
        <taxon>Eupodiscales</taxon>
        <taxon>Parodontellaceae</taxon>
        <taxon>Trieres</taxon>
    </lineage>
</organism>
<keyword evidence="2" id="KW-0349">Heme</keyword>
<evidence type="ECO:0000256" key="1">
    <source>
        <dbReference type="ARBA" id="ARBA00004240"/>
    </source>
</evidence>
<evidence type="ECO:0000313" key="8">
    <source>
        <dbReference type="EMBL" id="CAD9347234.1"/>
    </source>
</evidence>
<keyword evidence="3" id="KW-0479">Metal-binding</keyword>
<feature type="domain" description="Cytochrome b5 heme-binding" evidence="7">
    <location>
        <begin position="19"/>
        <end position="125"/>
    </location>
</feature>
<proteinExistence type="inferred from homology"/>
<evidence type="ECO:0000256" key="6">
    <source>
        <dbReference type="ARBA" id="ARBA00038357"/>
    </source>
</evidence>
<dbReference type="AlphaFoldDB" id="A0A7S1ZS28"/>
<dbReference type="Gene3D" id="3.10.120.10">
    <property type="entry name" value="Cytochrome b5-like heme/steroid binding domain"/>
    <property type="match status" value="2"/>
</dbReference>
<dbReference type="PANTHER" id="PTHR10281">
    <property type="entry name" value="MEMBRANE-ASSOCIATED PROGESTERONE RECEPTOR COMPONENT-RELATED"/>
    <property type="match status" value="1"/>
</dbReference>
<reference evidence="8" key="1">
    <citation type="submission" date="2021-01" db="EMBL/GenBank/DDBJ databases">
        <authorList>
            <person name="Corre E."/>
            <person name="Pelletier E."/>
            <person name="Niang G."/>
            <person name="Scheremetjew M."/>
            <person name="Finn R."/>
            <person name="Kale V."/>
            <person name="Holt S."/>
            <person name="Cochrane G."/>
            <person name="Meng A."/>
            <person name="Brown T."/>
            <person name="Cohen L."/>
        </authorList>
    </citation>
    <scope>NUCLEOTIDE SEQUENCE</scope>
    <source>
        <strain evidence="8">Grunow 1884</strain>
    </source>
</reference>
<evidence type="ECO:0000256" key="2">
    <source>
        <dbReference type="ARBA" id="ARBA00022617"/>
    </source>
</evidence>
<dbReference type="SUPFAM" id="SSF55856">
    <property type="entry name" value="Cytochrome b5-like heme/steroid binding domain"/>
    <property type="match status" value="2"/>
</dbReference>
<dbReference type="GO" id="GO:0016020">
    <property type="term" value="C:membrane"/>
    <property type="evidence" value="ECO:0007669"/>
    <property type="project" value="TreeGrafter"/>
</dbReference>
<comment type="subcellular location">
    <subcellularLocation>
        <location evidence="1">Endoplasmic reticulum</location>
    </subcellularLocation>
</comment>
<evidence type="ECO:0000256" key="4">
    <source>
        <dbReference type="ARBA" id="ARBA00022824"/>
    </source>
</evidence>
<evidence type="ECO:0000256" key="3">
    <source>
        <dbReference type="ARBA" id="ARBA00022723"/>
    </source>
</evidence>
<name>A0A7S1ZS28_TRICV</name>
<feature type="domain" description="Cytochrome b5 heme-binding" evidence="7">
    <location>
        <begin position="137"/>
        <end position="244"/>
    </location>
</feature>
<dbReference type="PANTHER" id="PTHR10281:SF72">
    <property type="entry name" value="NEUDESIN"/>
    <property type="match status" value="1"/>
</dbReference>
<dbReference type="Pfam" id="PF00173">
    <property type="entry name" value="Cyt-b5"/>
    <property type="match status" value="2"/>
</dbReference>
<evidence type="ECO:0000256" key="5">
    <source>
        <dbReference type="ARBA" id="ARBA00023004"/>
    </source>
</evidence>
<dbReference type="GO" id="GO:0005783">
    <property type="term" value="C:endoplasmic reticulum"/>
    <property type="evidence" value="ECO:0007669"/>
    <property type="project" value="UniProtKB-SubCell"/>
</dbReference>